<dbReference type="Pfam" id="PF06305">
    <property type="entry name" value="LapA_dom"/>
    <property type="match status" value="1"/>
</dbReference>
<accession>A0A451D2R7</accession>
<evidence type="ECO:0000313" key="8">
    <source>
        <dbReference type="Proteomes" id="UP000294412"/>
    </source>
</evidence>
<dbReference type="AlphaFoldDB" id="A0A451D2R7"/>
<dbReference type="Proteomes" id="UP000294412">
    <property type="component" value="Chromosome"/>
</dbReference>
<keyword evidence="4 5" id="KW-0472">Membrane</keyword>
<dbReference type="InterPro" id="IPR032906">
    <property type="entry name" value="LapA"/>
</dbReference>
<dbReference type="GO" id="GO:0005886">
    <property type="term" value="C:plasma membrane"/>
    <property type="evidence" value="ECO:0007669"/>
    <property type="project" value="UniProtKB-SubCell"/>
</dbReference>
<dbReference type="OrthoDB" id="7064015at2"/>
<dbReference type="GO" id="GO:0008653">
    <property type="term" value="P:lipopolysaccharide metabolic process"/>
    <property type="evidence" value="ECO:0007669"/>
    <property type="project" value="InterPro"/>
</dbReference>
<evidence type="ECO:0000256" key="2">
    <source>
        <dbReference type="ARBA" id="ARBA00022692"/>
    </source>
</evidence>
<proteinExistence type="inferred from homology"/>
<dbReference type="InterPro" id="IPR010445">
    <property type="entry name" value="LapA_dom"/>
</dbReference>
<organism evidence="7 8">
    <name type="scientific">Candidatus Erwinia haradaeae</name>
    <dbReference type="NCBI Taxonomy" id="1922217"/>
    <lineage>
        <taxon>Bacteria</taxon>
        <taxon>Pseudomonadati</taxon>
        <taxon>Pseudomonadota</taxon>
        <taxon>Gammaproteobacteria</taxon>
        <taxon>Enterobacterales</taxon>
        <taxon>Erwiniaceae</taxon>
        <taxon>Erwinia</taxon>
    </lineage>
</organism>
<comment type="caution">
    <text evidence="5">Lacks conserved residue(s) required for the propagation of feature annotation.</text>
</comment>
<evidence type="ECO:0000313" key="7">
    <source>
        <dbReference type="EMBL" id="VFP79941.1"/>
    </source>
</evidence>
<sequence length="104" mass="11790">MKYFLTFLVIIVMFIFAIALGAHNEQVIIFNYLISQGEFHVATLLAIVFSIGFFISWIICGICWLRVRMSLVHSKRKVIRLQGQLAAQNNSIKVSKHSSSGKNC</sequence>
<keyword evidence="2 5" id="KW-0812">Transmembrane</keyword>
<comment type="similarity">
    <text evidence="5">Belongs to the LapA family.</text>
</comment>
<evidence type="ECO:0000256" key="4">
    <source>
        <dbReference type="ARBA" id="ARBA00023136"/>
    </source>
</evidence>
<comment type="subcellular location">
    <subcellularLocation>
        <location evidence="5">Cell inner membrane</location>
        <topology evidence="5">Single-pass membrane protein</topology>
    </subcellularLocation>
</comment>
<dbReference type="EMBL" id="LR217703">
    <property type="protein sequence ID" value="VFP79941.1"/>
    <property type="molecule type" value="Genomic_DNA"/>
</dbReference>
<keyword evidence="5" id="KW-0997">Cell inner membrane</keyword>
<feature type="domain" description="Lipopolysaccharide assembly protein A" evidence="6">
    <location>
        <begin position="24"/>
        <end position="85"/>
    </location>
</feature>
<evidence type="ECO:0000256" key="3">
    <source>
        <dbReference type="ARBA" id="ARBA00022989"/>
    </source>
</evidence>
<feature type="transmembrane region" description="Helical" evidence="5">
    <location>
        <begin position="45"/>
        <end position="67"/>
    </location>
</feature>
<name>A0A451D2R7_9GAMM</name>
<protein>
    <recommendedName>
        <fullName evidence="5">Lipopolysaccharide assembly protein A</fullName>
    </recommendedName>
</protein>
<keyword evidence="1 5" id="KW-1003">Cell membrane</keyword>
<dbReference type="RefSeq" id="WP_157993649.1">
    <property type="nucleotide sequence ID" value="NZ_LR217703.1"/>
</dbReference>
<evidence type="ECO:0000256" key="5">
    <source>
        <dbReference type="HAMAP-Rule" id="MF_01948"/>
    </source>
</evidence>
<gene>
    <name evidence="5 7" type="primary">lapA</name>
    <name evidence="7" type="ORF">ERCICUMA2628_461</name>
</gene>
<reference evidence="7 8" key="1">
    <citation type="submission" date="2019-02" db="EMBL/GenBank/DDBJ databases">
        <authorList>
            <person name="Manzano-Marin A."/>
            <person name="Manzano-Marin A."/>
        </authorList>
    </citation>
    <scope>NUCLEOTIDE SEQUENCE [LARGE SCALE GENOMIC DNA]</scope>
    <source>
        <strain evidence="7 8">ErCicuneomaculata</strain>
    </source>
</reference>
<evidence type="ECO:0000256" key="1">
    <source>
        <dbReference type="ARBA" id="ARBA00022475"/>
    </source>
</evidence>
<evidence type="ECO:0000259" key="6">
    <source>
        <dbReference type="Pfam" id="PF06305"/>
    </source>
</evidence>
<comment type="function">
    <text evidence="5">Involved in the assembly of lipopolysaccharide (LPS).</text>
</comment>
<keyword evidence="3 5" id="KW-1133">Transmembrane helix</keyword>
<dbReference type="HAMAP" id="MF_01948">
    <property type="entry name" value="LPS_assembly_LapA"/>
    <property type="match status" value="1"/>
</dbReference>